<accession>A0A232FGH5</accession>
<dbReference type="Proteomes" id="UP000215335">
    <property type="component" value="Unassembled WGS sequence"/>
</dbReference>
<evidence type="ECO:0000313" key="1">
    <source>
        <dbReference type="EMBL" id="OXU29663.1"/>
    </source>
</evidence>
<evidence type="ECO:0000313" key="2">
    <source>
        <dbReference type="Proteomes" id="UP000215335"/>
    </source>
</evidence>
<organism evidence="1 2">
    <name type="scientific">Trichomalopsis sarcophagae</name>
    <dbReference type="NCBI Taxonomy" id="543379"/>
    <lineage>
        <taxon>Eukaryota</taxon>
        <taxon>Metazoa</taxon>
        <taxon>Ecdysozoa</taxon>
        <taxon>Arthropoda</taxon>
        <taxon>Hexapoda</taxon>
        <taxon>Insecta</taxon>
        <taxon>Pterygota</taxon>
        <taxon>Neoptera</taxon>
        <taxon>Endopterygota</taxon>
        <taxon>Hymenoptera</taxon>
        <taxon>Apocrita</taxon>
        <taxon>Proctotrupomorpha</taxon>
        <taxon>Chalcidoidea</taxon>
        <taxon>Pteromalidae</taxon>
        <taxon>Pteromalinae</taxon>
        <taxon>Trichomalopsis</taxon>
    </lineage>
</organism>
<proteinExistence type="predicted"/>
<comment type="caution">
    <text evidence="1">The sequence shown here is derived from an EMBL/GenBank/DDBJ whole genome shotgun (WGS) entry which is preliminary data.</text>
</comment>
<dbReference type="EMBL" id="NNAY01000259">
    <property type="protein sequence ID" value="OXU29663.1"/>
    <property type="molecule type" value="Genomic_DNA"/>
</dbReference>
<protein>
    <recommendedName>
        <fullName evidence="3">Pseudouridine synthase RsuA/RluA-like domain-containing protein</fullName>
    </recommendedName>
</protein>
<reference evidence="1 2" key="1">
    <citation type="journal article" date="2017" name="Curr. Biol.">
        <title>The Evolution of Venom by Co-option of Single-Copy Genes.</title>
        <authorList>
            <person name="Martinson E.O."/>
            <person name="Mrinalini"/>
            <person name="Kelkar Y.D."/>
            <person name="Chang C.H."/>
            <person name="Werren J.H."/>
        </authorList>
    </citation>
    <scope>NUCLEOTIDE SEQUENCE [LARGE SCALE GENOMIC DNA]</scope>
    <source>
        <strain evidence="1 2">Alberta</strain>
        <tissue evidence="1">Whole body</tissue>
    </source>
</reference>
<name>A0A232FGH5_9HYME</name>
<evidence type="ECO:0008006" key="3">
    <source>
        <dbReference type="Google" id="ProtNLM"/>
    </source>
</evidence>
<keyword evidence="2" id="KW-1185">Reference proteome</keyword>
<dbReference type="STRING" id="543379.A0A232FGH5"/>
<dbReference type="AlphaFoldDB" id="A0A232FGH5"/>
<sequence length="117" mass="12926">MQIVSANRKPTLSKQTIKAIVKLDAYTQCTLDSTFVHRLIVGYYVSPSLVHNVSIIIKSCVKSTGVKRHEVPVTSEPITVIHMDEDVVVVNKPASIPKQHVNGFNIRVNSNKTSKST</sequence>
<gene>
    <name evidence="1" type="ORF">TSAR_008566</name>
</gene>